<gene>
    <name evidence="1" type="ORF">HAX54_015672</name>
</gene>
<feature type="non-terminal residue" evidence="1">
    <location>
        <position position="98"/>
    </location>
</feature>
<dbReference type="Proteomes" id="UP000823775">
    <property type="component" value="Unassembled WGS sequence"/>
</dbReference>
<name>A0ABS8S029_DATST</name>
<reference evidence="1 2" key="1">
    <citation type="journal article" date="2021" name="BMC Genomics">
        <title>Datura genome reveals duplications of psychoactive alkaloid biosynthetic genes and high mutation rate following tissue culture.</title>
        <authorList>
            <person name="Rajewski A."/>
            <person name="Carter-House D."/>
            <person name="Stajich J."/>
            <person name="Litt A."/>
        </authorList>
    </citation>
    <scope>NUCLEOTIDE SEQUENCE [LARGE SCALE GENOMIC DNA]</scope>
    <source>
        <strain evidence="1">AR-01</strain>
    </source>
</reference>
<sequence>MTHQTSHYQRQQPVTSVIRCPEGSSLRFNEWYNDPSLCLPFCQVQNVTKIPLPNNEPDDESLFYITTHPREPLEKIQRGVEIRLVTTSGNNDPLFQLT</sequence>
<keyword evidence="2" id="KW-1185">Reference proteome</keyword>
<protein>
    <submittedName>
        <fullName evidence="1">Uncharacterized protein</fullName>
    </submittedName>
</protein>
<organism evidence="1 2">
    <name type="scientific">Datura stramonium</name>
    <name type="common">Jimsonweed</name>
    <name type="synonym">Common thornapple</name>
    <dbReference type="NCBI Taxonomy" id="4076"/>
    <lineage>
        <taxon>Eukaryota</taxon>
        <taxon>Viridiplantae</taxon>
        <taxon>Streptophyta</taxon>
        <taxon>Embryophyta</taxon>
        <taxon>Tracheophyta</taxon>
        <taxon>Spermatophyta</taxon>
        <taxon>Magnoliopsida</taxon>
        <taxon>eudicotyledons</taxon>
        <taxon>Gunneridae</taxon>
        <taxon>Pentapetalae</taxon>
        <taxon>asterids</taxon>
        <taxon>lamiids</taxon>
        <taxon>Solanales</taxon>
        <taxon>Solanaceae</taxon>
        <taxon>Solanoideae</taxon>
        <taxon>Datureae</taxon>
        <taxon>Datura</taxon>
    </lineage>
</organism>
<proteinExistence type="predicted"/>
<comment type="caution">
    <text evidence="1">The sequence shown here is derived from an EMBL/GenBank/DDBJ whole genome shotgun (WGS) entry which is preliminary data.</text>
</comment>
<dbReference type="EMBL" id="JACEIK010000200">
    <property type="protein sequence ID" value="MCD7452212.1"/>
    <property type="molecule type" value="Genomic_DNA"/>
</dbReference>
<accession>A0ABS8S029</accession>
<evidence type="ECO:0000313" key="2">
    <source>
        <dbReference type="Proteomes" id="UP000823775"/>
    </source>
</evidence>
<evidence type="ECO:0000313" key="1">
    <source>
        <dbReference type="EMBL" id="MCD7452212.1"/>
    </source>
</evidence>